<feature type="compositionally biased region" description="Polar residues" evidence="1">
    <location>
        <begin position="1"/>
        <end position="11"/>
    </location>
</feature>
<gene>
    <name evidence="2" type="ORF">SMAR1040_LOCUS1231</name>
</gene>
<protein>
    <submittedName>
        <fullName evidence="2">Uncharacterized protein</fullName>
    </submittedName>
</protein>
<evidence type="ECO:0000313" key="2">
    <source>
        <dbReference type="EMBL" id="CAD8927284.1"/>
    </source>
</evidence>
<feature type="region of interest" description="Disordered" evidence="1">
    <location>
        <begin position="1"/>
        <end position="24"/>
    </location>
</feature>
<dbReference type="EMBL" id="HBFU01001848">
    <property type="protein sequence ID" value="CAD8927284.1"/>
    <property type="molecule type" value="Transcribed_RNA"/>
</dbReference>
<sequence>MSKYNVTTCCNDNVGDDDEQQAQQQQPLVRVFEGDDEEEIAGGAEAVSVAGITGQDNNIPRMDAANNAATRQVGDEAHAGDAIIDDNPSTAGVVRFMWSDGFVSSYVKQRTNTQHG</sequence>
<reference evidence="2" key="1">
    <citation type="submission" date="2021-01" db="EMBL/GenBank/DDBJ databases">
        <authorList>
            <person name="Corre E."/>
            <person name="Pelletier E."/>
            <person name="Niang G."/>
            <person name="Scheremetjew M."/>
            <person name="Finn R."/>
            <person name="Kale V."/>
            <person name="Holt S."/>
            <person name="Cochrane G."/>
            <person name="Meng A."/>
            <person name="Brown T."/>
            <person name="Cohen L."/>
        </authorList>
    </citation>
    <scope>NUCLEOTIDE SEQUENCE</scope>
    <source>
        <strain evidence="2">FE60</strain>
    </source>
</reference>
<evidence type="ECO:0000256" key="1">
    <source>
        <dbReference type="SAM" id="MobiDB-lite"/>
    </source>
</evidence>
<accession>A0A7S1CSL8</accession>
<name>A0A7S1CSL8_9STRA</name>
<organism evidence="2">
    <name type="scientific">Skeletonema marinoi</name>
    <dbReference type="NCBI Taxonomy" id="267567"/>
    <lineage>
        <taxon>Eukaryota</taxon>
        <taxon>Sar</taxon>
        <taxon>Stramenopiles</taxon>
        <taxon>Ochrophyta</taxon>
        <taxon>Bacillariophyta</taxon>
        <taxon>Coscinodiscophyceae</taxon>
        <taxon>Thalassiosirophycidae</taxon>
        <taxon>Thalassiosirales</taxon>
        <taxon>Skeletonemataceae</taxon>
        <taxon>Skeletonema</taxon>
        <taxon>Skeletonema marinoi-dohrnii complex</taxon>
    </lineage>
</organism>
<dbReference type="AlphaFoldDB" id="A0A7S1CSL8"/>
<proteinExistence type="predicted"/>